<dbReference type="AlphaFoldDB" id="A0A401RNQ9"/>
<evidence type="ECO:0000313" key="4">
    <source>
        <dbReference type="Proteomes" id="UP000287033"/>
    </source>
</evidence>
<reference evidence="3 4" key="1">
    <citation type="journal article" date="2018" name="Nat. Ecol. Evol.">
        <title>Shark genomes provide insights into elasmobranch evolution and the origin of vertebrates.</title>
        <authorList>
            <person name="Hara Y"/>
            <person name="Yamaguchi K"/>
            <person name="Onimaru K"/>
            <person name="Kadota M"/>
            <person name="Koyanagi M"/>
            <person name="Keeley SD"/>
            <person name="Tatsumi K"/>
            <person name="Tanaka K"/>
            <person name="Motone F"/>
            <person name="Kageyama Y"/>
            <person name="Nozu R"/>
            <person name="Adachi N"/>
            <person name="Nishimura O"/>
            <person name="Nakagawa R"/>
            <person name="Tanegashima C"/>
            <person name="Kiyatake I"/>
            <person name="Matsumoto R"/>
            <person name="Murakumo K"/>
            <person name="Nishida K"/>
            <person name="Terakita A"/>
            <person name="Kuratani S"/>
            <person name="Sato K"/>
            <person name="Hyodo S Kuraku.S."/>
        </authorList>
    </citation>
    <scope>NUCLEOTIDE SEQUENCE [LARGE SCALE GENOMIC DNA]</scope>
</reference>
<name>A0A401RNQ9_CHIPU</name>
<dbReference type="OrthoDB" id="9942703at2759"/>
<keyword evidence="4" id="KW-1185">Reference proteome</keyword>
<dbReference type="EMBL" id="BEZZ01001592">
    <property type="protein sequence ID" value="GCC19730.1"/>
    <property type="molecule type" value="Genomic_DNA"/>
</dbReference>
<evidence type="ECO:0000256" key="1">
    <source>
        <dbReference type="ARBA" id="ARBA00038379"/>
    </source>
</evidence>
<gene>
    <name evidence="3" type="ORF">chiPu_0018494</name>
</gene>
<dbReference type="Pfam" id="PF12480">
    <property type="entry name" value="GARIL_Rab2_bd"/>
    <property type="match status" value="1"/>
</dbReference>
<comment type="similarity">
    <text evidence="1">Belongs to the GARIN family.</text>
</comment>
<sequence>MVTVGVSSTDPKLYIPDVLLIAQPSDRQKQLQLQIFNRTPRESLKPQTRVHSGSFTPLQLLRLFPLKLTKLSIYDEENHRLRLKLATHQSFYLQLVGVDPRFEDEMFQHWVKLIKHISSHGGELFTFAPVS</sequence>
<dbReference type="PANTHER" id="PTHR22574">
    <property type="match status" value="1"/>
</dbReference>
<dbReference type="PANTHER" id="PTHR22574:SF14">
    <property type="entry name" value="INTEGRAL MEMBRANE PROTEIN"/>
    <property type="match status" value="1"/>
</dbReference>
<dbReference type="GO" id="GO:0005634">
    <property type="term" value="C:nucleus"/>
    <property type="evidence" value="ECO:0007669"/>
    <property type="project" value="TreeGrafter"/>
</dbReference>
<evidence type="ECO:0000313" key="3">
    <source>
        <dbReference type="EMBL" id="GCC19730.1"/>
    </source>
</evidence>
<proteinExistence type="inferred from homology"/>
<comment type="caution">
    <text evidence="3">The sequence shown here is derived from an EMBL/GenBank/DDBJ whole genome shotgun (WGS) entry which is preliminary data.</text>
</comment>
<accession>A0A401RNQ9</accession>
<organism evidence="3 4">
    <name type="scientific">Chiloscyllium punctatum</name>
    <name type="common">Brownbanded bambooshark</name>
    <name type="synonym">Hemiscyllium punctatum</name>
    <dbReference type="NCBI Taxonomy" id="137246"/>
    <lineage>
        <taxon>Eukaryota</taxon>
        <taxon>Metazoa</taxon>
        <taxon>Chordata</taxon>
        <taxon>Craniata</taxon>
        <taxon>Vertebrata</taxon>
        <taxon>Chondrichthyes</taxon>
        <taxon>Elasmobranchii</taxon>
        <taxon>Galeomorphii</taxon>
        <taxon>Galeoidea</taxon>
        <taxon>Orectolobiformes</taxon>
        <taxon>Hemiscylliidae</taxon>
        <taxon>Chiloscyllium</taxon>
    </lineage>
</organism>
<dbReference type="InterPro" id="IPR022168">
    <property type="entry name" value="GARIL-like_Rab2B-bd"/>
</dbReference>
<dbReference type="Proteomes" id="UP000287033">
    <property type="component" value="Unassembled WGS sequence"/>
</dbReference>
<evidence type="ECO:0000259" key="2">
    <source>
        <dbReference type="Pfam" id="PF12480"/>
    </source>
</evidence>
<protein>
    <recommendedName>
        <fullName evidence="2">Golgi associated RAB2 interactor protein-like Rab2B-binding domain-containing protein</fullName>
    </recommendedName>
</protein>
<feature type="domain" description="Golgi associated RAB2 interactor protein-like Rab2B-binding" evidence="2">
    <location>
        <begin position="58"/>
        <end position="115"/>
    </location>
</feature>